<reference evidence="1 2" key="1">
    <citation type="submission" date="2010-04" db="EMBL/GenBank/DDBJ databases">
        <authorList>
            <person name="Qin X."/>
            <person name="Bachman B."/>
            <person name="Battles P."/>
            <person name="Bell A."/>
            <person name="Bess C."/>
            <person name="Bickham C."/>
            <person name="Chaboub L."/>
            <person name="Chen D."/>
            <person name="Coyle M."/>
            <person name="Deiros D.R."/>
            <person name="Dinh H."/>
            <person name="Forbes L."/>
            <person name="Fowler G."/>
            <person name="Francisco L."/>
            <person name="Fu Q."/>
            <person name="Gubbala S."/>
            <person name="Hale W."/>
            <person name="Han Y."/>
            <person name="Hemphill L."/>
            <person name="Highlander S.K."/>
            <person name="Hirani K."/>
            <person name="Hogues M."/>
            <person name="Jackson L."/>
            <person name="Jakkamsetti A."/>
            <person name="Javaid M."/>
            <person name="Jiang H."/>
            <person name="Korchina V."/>
            <person name="Kovar C."/>
            <person name="Lara F."/>
            <person name="Lee S."/>
            <person name="Mata R."/>
            <person name="Mathew T."/>
            <person name="Moen C."/>
            <person name="Morales K."/>
            <person name="Munidasa M."/>
            <person name="Nazareth L."/>
            <person name="Ngo R."/>
            <person name="Nguyen L."/>
            <person name="Okwuonu G."/>
            <person name="Ongeri F."/>
            <person name="Patil S."/>
            <person name="Petrosino J."/>
            <person name="Pham C."/>
            <person name="Pham P."/>
            <person name="Pu L.-L."/>
            <person name="Puazo M."/>
            <person name="Raj R."/>
            <person name="Reid J."/>
            <person name="Rouhana J."/>
            <person name="Saada N."/>
            <person name="Shang Y."/>
            <person name="Simmons D."/>
            <person name="Thornton R."/>
            <person name="Warren J."/>
            <person name="Weissenberger G."/>
            <person name="Zhang J."/>
            <person name="Zhang L."/>
            <person name="Zhou C."/>
            <person name="Zhu D."/>
            <person name="Muzny D."/>
            <person name="Worley K."/>
            <person name="Gibbs R."/>
        </authorList>
    </citation>
    <scope>NUCLEOTIDE SEQUENCE [LARGE SCALE GENOMIC DNA]</scope>
    <source>
        <strain evidence="2">ATCC 23726 / VPI 4351</strain>
    </source>
</reference>
<accession>D5RDQ0</accession>
<sequence>MSKKKEFIAIISEGEKVLVLSAFPFFLIEYFGEEFFIKYQKSKTLKITKTFINIF</sequence>
<organism evidence="1 2">
    <name type="scientific">Fusobacterium nucleatum subsp. nucleatum (strain ATCC 23726 / VPI 4351)</name>
    <dbReference type="NCBI Taxonomy" id="525283"/>
    <lineage>
        <taxon>Bacteria</taxon>
        <taxon>Fusobacteriati</taxon>
        <taxon>Fusobacteriota</taxon>
        <taxon>Fusobacteriia</taxon>
        <taxon>Fusobacteriales</taxon>
        <taxon>Fusobacteriaceae</taxon>
        <taxon>Fusobacterium</taxon>
    </lineage>
</organism>
<evidence type="ECO:0000313" key="1">
    <source>
        <dbReference type="EMBL" id="EFG95025.1"/>
    </source>
</evidence>
<dbReference type="EMBL" id="ADVK01000039">
    <property type="protein sequence ID" value="EFG95025.1"/>
    <property type="molecule type" value="Genomic_DNA"/>
</dbReference>
<evidence type="ECO:0000313" key="2">
    <source>
        <dbReference type="Proteomes" id="UP000003643"/>
    </source>
</evidence>
<gene>
    <name evidence="1" type="ORF">HMPREF0397_1335</name>
</gene>
<dbReference type="AlphaFoldDB" id="D5RDQ0"/>
<protein>
    <submittedName>
        <fullName evidence="1">Uncharacterized protein</fullName>
    </submittedName>
</protein>
<name>D5RDQ0_FUSN2</name>
<dbReference type="Proteomes" id="UP000003643">
    <property type="component" value="Unassembled WGS sequence"/>
</dbReference>
<comment type="caution">
    <text evidence="1">The sequence shown here is derived from an EMBL/GenBank/DDBJ whole genome shotgun (WGS) entry which is preliminary data.</text>
</comment>
<proteinExistence type="predicted"/>
<dbReference type="RefSeq" id="WP_005903409.1">
    <property type="nucleotide sequence ID" value="NZ_ADVK01000039.1"/>
</dbReference>